<evidence type="ECO:0000256" key="5">
    <source>
        <dbReference type="ARBA" id="ARBA00023125"/>
    </source>
</evidence>
<keyword evidence="5" id="KW-0238">DNA-binding</keyword>
<feature type="coiled-coil region" evidence="8">
    <location>
        <begin position="304"/>
        <end position="331"/>
    </location>
</feature>
<evidence type="ECO:0000256" key="2">
    <source>
        <dbReference type="ARBA" id="ARBA00012438"/>
    </source>
</evidence>
<dbReference type="SMART" id="SM00448">
    <property type="entry name" value="REC"/>
    <property type="match status" value="1"/>
</dbReference>
<dbReference type="SUPFAM" id="SSF55874">
    <property type="entry name" value="ATPase domain of HSP90 chaperone/DNA topoisomerase II/histidine kinase"/>
    <property type="match status" value="1"/>
</dbReference>
<evidence type="ECO:0000256" key="1">
    <source>
        <dbReference type="ARBA" id="ARBA00000085"/>
    </source>
</evidence>
<dbReference type="PROSITE" id="PS01124">
    <property type="entry name" value="HTH_ARAC_FAMILY_2"/>
    <property type="match status" value="1"/>
</dbReference>
<dbReference type="Gene3D" id="3.40.50.2300">
    <property type="match status" value="3"/>
</dbReference>
<protein>
    <recommendedName>
        <fullName evidence="2">histidine kinase</fullName>
        <ecNumber evidence="2">2.7.13.3</ecNumber>
    </recommendedName>
</protein>
<dbReference type="PROSITE" id="PS00041">
    <property type="entry name" value="HTH_ARAC_FAMILY_1"/>
    <property type="match status" value="1"/>
</dbReference>
<dbReference type="SUPFAM" id="SSF47384">
    <property type="entry name" value="Homodimeric domain of signal transducing histidine kinase"/>
    <property type="match status" value="1"/>
</dbReference>
<accession>A0A8J6U618</accession>
<feature type="modified residue" description="4-aspartylphosphate" evidence="7">
    <location>
        <position position="702"/>
    </location>
</feature>
<dbReference type="InterPro" id="IPR004358">
    <property type="entry name" value="Sig_transdc_His_kin-like_C"/>
</dbReference>
<dbReference type="InterPro" id="IPR005467">
    <property type="entry name" value="His_kinase_dom"/>
</dbReference>
<dbReference type="InterPro" id="IPR036890">
    <property type="entry name" value="HATPase_C_sf"/>
</dbReference>
<comment type="catalytic activity">
    <reaction evidence="1">
        <text>ATP + protein L-histidine = ADP + protein N-phospho-L-histidine.</text>
        <dbReference type="EC" id="2.7.13.3"/>
    </reaction>
</comment>
<dbReference type="InterPro" id="IPR028082">
    <property type="entry name" value="Peripla_BP_I"/>
</dbReference>
<keyword evidence="3 7" id="KW-0597">Phosphoprotein</keyword>
<dbReference type="PROSITE" id="PS50109">
    <property type="entry name" value="HIS_KIN"/>
    <property type="match status" value="1"/>
</dbReference>
<dbReference type="PROSITE" id="PS50110">
    <property type="entry name" value="RESPONSE_REGULATORY"/>
    <property type="match status" value="1"/>
</dbReference>
<dbReference type="InterPro" id="IPR018062">
    <property type="entry name" value="HTH_AraC-typ_CS"/>
</dbReference>
<dbReference type="EMBL" id="JACVXD010000014">
    <property type="protein sequence ID" value="MBD0825385.1"/>
    <property type="molecule type" value="Genomic_DNA"/>
</dbReference>
<proteinExistence type="predicted"/>
<dbReference type="RefSeq" id="WP_188224677.1">
    <property type="nucleotide sequence ID" value="NZ_JACVXD010000014.1"/>
</dbReference>
<dbReference type="CDD" id="cd06308">
    <property type="entry name" value="PBP1_sensor_kinase-like"/>
    <property type="match status" value="1"/>
</dbReference>
<dbReference type="Pfam" id="PF00512">
    <property type="entry name" value="HisKA"/>
    <property type="match status" value="1"/>
</dbReference>
<evidence type="ECO:0000259" key="9">
    <source>
        <dbReference type="PROSITE" id="PS01124"/>
    </source>
</evidence>
<gene>
    <name evidence="12" type="ORF">ICJ85_15305</name>
</gene>
<evidence type="ECO:0000256" key="8">
    <source>
        <dbReference type="SAM" id="Coils"/>
    </source>
</evidence>
<dbReference type="GO" id="GO:0003700">
    <property type="term" value="F:DNA-binding transcription factor activity"/>
    <property type="evidence" value="ECO:0007669"/>
    <property type="project" value="InterPro"/>
</dbReference>
<keyword evidence="13" id="KW-1185">Reference proteome</keyword>
<reference evidence="12 13" key="1">
    <citation type="journal article" date="2018" name="J. Microbiol.">
        <title>Aestuariibaculum marinum sp. nov., a marine bacterium isolated from seawater in South Korea.</title>
        <authorList>
            <person name="Choi J."/>
            <person name="Lee D."/>
            <person name="Jang J.H."/>
            <person name="Cha S."/>
            <person name="Seo T."/>
        </authorList>
    </citation>
    <scope>NUCLEOTIDE SEQUENCE [LARGE SCALE GENOMIC DNA]</scope>
    <source>
        <strain evidence="12 13">IP7</strain>
    </source>
</reference>
<name>A0A8J6U618_9FLAO</name>
<dbReference type="SUPFAM" id="SSF46689">
    <property type="entry name" value="Homeodomain-like"/>
    <property type="match status" value="1"/>
</dbReference>
<keyword evidence="8" id="KW-0175">Coiled coil</keyword>
<feature type="domain" description="Histidine kinase" evidence="10">
    <location>
        <begin position="397"/>
        <end position="611"/>
    </location>
</feature>
<dbReference type="PANTHER" id="PTHR43547">
    <property type="entry name" value="TWO-COMPONENT HISTIDINE KINASE"/>
    <property type="match status" value="1"/>
</dbReference>
<dbReference type="InterPro" id="IPR001789">
    <property type="entry name" value="Sig_transdc_resp-reg_receiver"/>
</dbReference>
<dbReference type="CDD" id="cd00082">
    <property type="entry name" value="HisKA"/>
    <property type="match status" value="1"/>
</dbReference>
<evidence type="ECO:0000256" key="3">
    <source>
        <dbReference type="ARBA" id="ARBA00022553"/>
    </source>
</evidence>
<dbReference type="InterPro" id="IPR036097">
    <property type="entry name" value="HisK_dim/P_sf"/>
</dbReference>
<dbReference type="Gene3D" id="3.30.565.10">
    <property type="entry name" value="Histidine kinase-like ATPase, C-terminal domain"/>
    <property type="match status" value="1"/>
</dbReference>
<evidence type="ECO:0000259" key="10">
    <source>
        <dbReference type="PROSITE" id="PS50109"/>
    </source>
</evidence>
<dbReference type="SMART" id="SM00387">
    <property type="entry name" value="HATPase_c"/>
    <property type="match status" value="1"/>
</dbReference>
<evidence type="ECO:0000313" key="13">
    <source>
        <dbReference type="Proteomes" id="UP000621516"/>
    </source>
</evidence>
<feature type="domain" description="HTH araC/xylS-type" evidence="9">
    <location>
        <begin position="801"/>
        <end position="900"/>
    </location>
</feature>
<keyword evidence="6" id="KW-0804">Transcription</keyword>
<dbReference type="InterPro" id="IPR003661">
    <property type="entry name" value="HisK_dim/P_dom"/>
</dbReference>
<dbReference type="Gene3D" id="1.10.10.60">
    <property type="entry name" value="Homeodomain-like"/>
    <property type="match status" value="2"/>
</dbReference>
<dbReference type="InterPro" id="IPR018060">
    <property type="entry name" value="HTH_AraC"/>
</dbReference>
<evidence type="ECO:0000256" key="4">
    <source>
        <dbReference type="ARBA" id="ARBA00023015"/>
    </source>
</evidence>
<dbReference type="Pfam" id="PF13407">
    <property type="entry name" value="Peripla_BP_4"/>
    <property type="match status" value="1"/>
</dbReference>
<dbReference type="EC" id="2.7.13.3" evidence="2"/>
<dbReference type="SMART" id="SM00388">
    <property type="entry name" value="HisKA"/>
    <property type="match status" value="1"/>
</dbReference>
<dbReference type="GO" id="GO:0043565">
    <property type="term" value="F:sequence-specific DNA binding"/>
    <property type="evidence" value="ECO:0007669"/>
    <property type="project" value="InterPro"/>
</dbReference>
<dbReference type="InterPro" id="IPR011006">
    <property type="entry name" value="CheY-like_superfamily"/>
</dbReference>
<feature type="domain" description="Response regulatory" evidence="11">
    <location>
        <begin position="655"/>
        <end position="769"/>
    </location>
</feature>
<sequence length="900" mass="102885">MRNSQLILIFFFTIILFNCQNTQVKKHNIGFSQCLSDHMWRNAMNHSMQIQASLNHNEIDLTKFEAHGSTKVQIAQIEEMIKNKYDLIIVSPLVQDSIVPVIEKAYDAGIPIILLDRKINSDKYTAFVGADNLEVGQTAAKYILSNSQQKNIHVLEIKGIGNSSPVEERSLGFHHEIQNNPNINIVKTIEGVNPTEIVKTLDSLGPRGIDYIYAFNDQLAKQVWDLTNKLQFEKKLKFIGVDGLNIPDGGIGLVQNNILNATILYPTGGDEAIRLALRILNGEKVQKNNILRTTVIDSKNAEIMKNQLDKINQHQEDIVAQQNKINEQEKTYSTQTNILKLVLGLLITSILLGSFSIYSGFKLRKKKRELELRNNKITIQQEHIQKISEAKTNFFTGLSHEFKTPITLILSSIESISDNKSIRDNKLIREVGLIFNNSKRLLRLINQLIDFRKIEDRKFILKASETNLYQFSKSIFKDFEREAQKRNIKFSINTNNEFLKVFIDRNLMDKVYFNILSNAFKFTPNNGTISIDIIDEETNFVKIHFSDSGIGIPDTEMDKVFMPFFQGSNNKKSSSGIGLHLSKEFIELHKGTIEVNSKNGAEFIISLYKGDVHLSSDEIIYEPDIIENPTLSFETDYEDDAFILKNDIDEDNKNTLLIIEDNPDLIRYLNNKLSAEFIIETCDGHGAIEKAFELIPDIIICDVNLPDKNGFEICDILKKDLRTSHIPSIILTAYDSKESYIQGLDSGADLFLTKPFSFTILYRSIKNLLFNREKLRRHHIKNIYKTEPTNDLSNSEQEFINDMNKHVHENIDDSSYNVEQLASDLGISRVQLYRKIKAILNINVSDYIQNLRLEKAKILLQESALSISEIAYSVGFSSPSYFSLTFKNKFGKSPKMHRKK</sequence>
<evidence type="ECO:0000256" key="6">
    <source>
        <dbReference type="ARBA" id="ARBA00023163"/>
    </source>
</evidence>
<organism evidence="12 13">
    <name type="scientific">Aestuariibaculum marinum</name>
    <dbReference type="NCBI Taxonomy" id="2683592"/>
    <lineage>
        <taxon>Bacteria</taxon>
        <taxon>Pseudomonadati</taxon>
        <taxon>Bacteroidota</taxon>
        <taxon>Flavobacteriia</taxon>
        <taxon>Flavobacteriales</taxon>
        <taxon>Flavobacteriaceae</taxon>
    </lineage>
</organism>
<dbReference type="Gene3D" id="1.10.287.130">
    <property type="match status" value="1"/>
</dbReference>
<dbReference type="GO" id="GO:0000155">
    <property type="term" value="F:phosphorelay sensor kinase activity"/>
    <property type="evidence" value="ECO:0007669"/>
    <property type="project" value="InterPro"/>
</dbReference>
<dbReference type="SUPFAM" id="SSF52172">
    <property type="entry name" value="CheY-like"/>
    <property type="match status" value="1"/>
</dbReference>
<dbReference type="PRINTS" id="PR00344">
    <property type="entry name" value="BCTRLSENSOR"/>
</dbReference>
<dbReference type="Proteomes" id="UP000621516">
    <property type="component" value="Unassembled WGS sequence"/>
</dbReference>
<dbReference type="InterPro" id="IPR003594">
    <property type="entry name" value="HATPase_dom"/>
</dbReference>
<keyword evidence="4" id="KW-0805">Transcription regulation</keyword>
<dbReference type="AlphaFoldDB" id="A0A8J6U618"/>
<dbReference type="Pfam" id="PF02518">
    <property type="entry name" value="HATPase_c"/>
    <property type="match status" value="1"/>
</dbReference>
<evidence type="ECO:0000259" key="11">
    <source>
        <dbReference type="PROSITE" id="PS50110"/>
    </source>
</evidence>
<dbReference type="InterPro" id="IPR025997">
    <property type="entry name" value="SBP_2_dom"/>
</dbReference>
<dbReference type="SMART" id="SM00342">
    <property type="entry name" value="HTH_ARAC"/>
    <property type="match status" value="1"/>
</dbReference>
<evidence type="ECO:0000256" key="7">
    <source>
        <dbReference type="PROSITE-ProRule" id="PRU00169"/>
    </source>
</evidence>
<evidence type="ECO:0000313" key="12">
    <source>
        <dbReference type="EMBL" id="MBD0825385.1"/>
    </source>
</evidence>
<dbReference type="Pfam" id="PF00072">
    <property type="entry name" value="Response_reg"/>
    <property type="match status" value="1"/>
</dbReference>
<dbReference type="Pfam" id="PF12833">
    <property type="entry name" value="HTH_18"/>
    <property type="match status" value="1"/>
</dbReference>
<dbReference type="SUPFAM" id="SSF53822">
    <property type="entry name" value="Periplasmic binding protein-like I"/>
    <property type="match status" value="1"/>
</dbReference>
<dbReference type="InterPro" id="IPR009057">
    <property type="entry name" value="Homeodomain-like_sf"/>
</dbReference>
<dbReference type="PANTHER" id="PTHR43547:SF2">
    <property type="entry name" value="HYBRID SIGNAL TRANSDUCTION HISTIDINE KINASE C"/>
    <property type="match status" value="1"/>
</dbReference>
<comment type="caution">
    <text evidence="12">The sequence shown here is derived from an EMBL/GenBank/DDBJ whole genome shotgun (WGS) entry which is preliminary data.</text>
</comment>